<sequence length="239" mass="27716">MVDNSNENPFSFDVQSLPSERSEDDVLLSDSNENNSEIPATWVFEADGETWKSNSRVPEIEMVFSSEEAAYEFYKSYTNEIGFNVRKGKVQRSTNKTTRKRHQPKTISTDENELMIDAVKAVLPGAEHRIGIWYIRRNALNHLSALYIQPGFESFFNKCVPDCQTEEGFDSRWESLLEQFDLPENSWLSSLYKSEMDRENSLRLVCSHRHIKWIRMMAVGALETRKSTLQKQVITKRTS</sequence>
<evidence type="ECO:0000313" key="3">
    <source>
        <dbReference type="EMBL" id="KAJ6304023.1"/>
    </source>
</evidence>
<keyword evidence="1" id="KW-0863">Zinc-finger</keyword>
<keyword evidence="1" id="KW-0539">Nucleus</keyword>
<dbReference type="InterPro" id="IPR031052">
    <property type="entry name" value="FHY3/FAR1"/>
</dbReference>
<dbReference type="PANTHER" id="PTHR31669">
    <property type="entry name" value="PROTEIN FAR1-RELATED SEQUENCE 10-RELATED"/>
    <property type="match status" value="1"/>
</dbReference>
<dbReference type="EMBL" id="JAPFFI010000027">
    <property type="protein sequence ID" value="KAJ6304023.1"/>
    <property type="molecule type" value="Genomic_DNA"/>
</dbReference>
<feature type="region of interest" description="Disordered" evidence="2">
    <location>
        <begin position="1"/>
        <end position="33"/>
    </location>
</feature>
<dbReference type="PANTHER" id="PTHR31669:SF282">
    <property type="entry name" value="PROTEIN FAR1-RELATED SEQUENCE"/>
    <property type="match status" value="1"/>
</dbReference>
<evidence type="ECO:0000256" key="1">
    <source>
        <dbReference type="RuleBase" id="RU367018"/>
    </source>
</evidence>
<comment type="similarity">
    <text evidence="1">Belongs to the FHY3/FAR1 family.</text>
</comment>
<comment type="subcellular location">
    <subcellularLocation>
        <location evidence="1">Nucleus</location>
    </subcellularLocation>
</comment>
<feature type="compositionally biased region" description="Polar residues" evidence="2">
    <location>
        <begin position="1"/>
        <end position="19"/>
    </location>
</feature>
<evidence type="ECO:0000256" key="2">
    <source>
        <dbReference type="SAM" id="MobiDB-lite"/>
    </source>
</evidence>
<keyword evidence="1" id="KW-0479">Metal-binding</keyword>
<organism evidence="3 4">
    <name type="scientific">Salix suchowensis</name>
    <dbReference type="NCBI Taxonomy" id="1278906"/>
    <lineage>
        <taxon>Eukaryota</taxon>
        <taxon>Viridiplantae</taxon>
        <taxon>Streptophyta</taxon>
        <taxon>Embryophyta</taxon>
        <taxon>Tracheophyta</taxon>
        <taxon>Spermatophyta</taxon>
        <taxon>Magnoliopsida</taxon>
        <taxon>eudicotyledons</taxon>
        <taxon>Gunneridae</taxon>
        <taxon>Pentapetalae</taxon>
        <taxon>rosids</taxon>
        <taxon>fabids</taxon>
        <taxon>Malpighiales</taxon>
        <taxon>Salicaceae</taxon>
        <taxon>Saliceae</taxon>
        <taxon>Salix</taxon>
    </lineage>
</organism>
<proteinExistence type="inferred from homology"/>
<keyword evidence="4" id="KW-1185">Reference proteome</keyword>
<dbReference type="Proteomes" id="UP001141253">
    <property type="component" value="Chromosome 16"/>
</dbReference>
<comment type="caution">
    <text evidence="3">The sequence shown here is derived from an EMBL/GenBank/DDBJ whole genome shotgun (WGS) entry which is preliminary data.</text>
</comment>
<name>A0ABQ8ZQ39_9ROSI</name>
<reference evidence="3" key="2">
    <citation type="journal article" date="2023" name="Int. J. Mol. Sci.">
        <title>De Novo Assembly and Annotation of 11 Diverse Shrub Willow (Salix) Genomes Reveals Novel Gene Organization in Sex-Linked Regions.</title>
        <authorList>
            <person name="Hyden B."/>
            <person name="Feng K."/>
            <person name="Yates T.B."/>
            <person name="Jawdy S."/>
            <person name="Cereghino C."/>
            <person name="Smart L.B."/>
            <person name="Muchero W."/>
        </authorList>
    </citation>
    <scope>NUCLEOTIDE SEQUENCE</scope>
    <source>
        <tissue evidence="3">Shoot tip</tissue>
    </source>
</reference>
<protein>
    <recommendedName>
        <fullName evidence="1">Protein FAR1-RELATED SEQUENCE</fullName>
    </recommendedName>
</protein>
<accession>A0ABQ8ZQ39</accession>
<keyword evidence="1" id="KW-0862">Zinc</keyword>
<reference evidence="3" key="1">
    <citation type="submission" date="2022-10" db="EMBL/GenBank/DDBJ databases">
        <authorList>
            <person name="Hyden B.L."/>
            <person name="Feng K."/>
            <person name="Yates T."/>
            <person name="Jawdy S."/>
            <person name="Smart L.B."/>
            <person name="Muchero W."/>
        </authorList>
    </citation>
    <scope>NUCLEOTIDE SEQUENCE</scope>
    <source>
        <tissue evidence="3">Shoot tip</tissue>
    </source>
</reference>
<gene>
    <name evidence="3" type="ORF">OIU77_017825</name>
</gene>
<comment type="function">
    <text evidence="1">Putative transcription activator involved in regulating light control of development.</text>
</comment>
<evidence type="ECO:0000313" key="4">
    <source>
        <dbReference type="Proteomes" id="UP001141253"/>
    </source>
</evidence>